<dbReference type="PANTHER" id="PTHR30545">
    <property type="entry name" value="SUGAR FERMENTATION STIMULATION PROTEIN A"/>
    <property type="match status" value="1"/>
</dbReference>
<dbReference type="InterPro" id="IPR041465">
    <property type="entry name" value="SfsA_N"/>
</dbReference>
<dbReference type="Proteomes" id="UP000198619">
    <property type="component" value="Unassembled WGS sequence"/>
</dbReference>
<feature type="domain" description="Sugar fermentation stimulation protein C-terminal" evidence="2">
    <location>
        <begin position="81"/>
        <end position="224"/>
    </location>
</feature>
<protein>
    <recommendedName>
        <fullName evidence="1">Sugar fermentation stimulation protein homolog</fullName>
    </recommendedName>
</protein>
<dbReference type="AlphaFoldDB" id="A0A1I1AD07"/>
<name>A0A1I1AD07_9CLOT</name>
<dbReference type="Gene3D" id="3.40.1350.60">
    <property type="match status" value="1"/>
</dbReference>
<dbReference type="Gene3D" id="2.40.50.580">
    <property type="match status" value="1"/>
</dbReference>
<dbReference type="FunFam" id="2.40.50.580:FF:000002">
    <property type="entry name" value="Sugar fermentation stimulation protein homolog"/>
    <property type="match status" value="1"/>
</dbReference>
<feature type="domain" description="SfsA N-terminal OB" evidence="3">
    <location>
        <begin position="13"/>
        <end position="78"/>
    </location>
</feature>
<dbReference type="InterPro" id="IPR040452">
    <property type="entry name" value="SfsA_C"/>
</dbReference>
<reference evidence="4 5" key="1">
    <citation type="submission" date="2016-10" db="EMBL/GenBank/DDBJ databases">
        <authorList>
            <person name="de Groot N.N."/>
        </authorList>
    </citation>
    <scope>NUCLEOTIDE SEQUENCE [LARGE SCALE GENOMIC DNA]</scope>
    <source>
        <strain evidence="4 5">DSM 12271</strain>
    </source>
</reference>
<dbReference type="PANTHER" id="PTHR30545:SF2">
    <property type="entry name" value="SUGAR FERMENTATION STIMULATION PROTEIN A"/>
    <property type="match status" value="1"/>
</dbReference>
<evidence type="ECO:0000256" key="1">
    <source>
        <dbReference type="HAMAP-Rule" id="MF_00095"/>
    </source>
</evidence>
<comment type="similarity">
    <text evidence="1">Belongs to the SfsA family.</text>
</comment>
<evidence type="ECO:0000313" key="4">
    <source>
        <dbReference type="EMBL" id="SFB34398.1"/>
    </source>
</evidence>
<dbReference type="EMBL" id="FOKI01000031">
    <property type="protein sequence ID" value="SFB34398.1"/>
    <property type="molecule type" value="Genomic_DNA"/>
</dbReference>
<dbReference type="GO" id="GO:0003677">
    <property type="term" value="F:DNA binding"/>
    <property type="evidence" value="ECO:0007669"/>
    <property type="project" value="InterPro"/>
</dbReference>
<dbReference type="Pfam" id="PF03749">
    <property type="entry name" value="SfsA"/>
    <property type="match status" value="1"/>
</dbReference>
<dbReference type="RefSeq" id="WP_090042566.1">
    <property type="nucleotide sequence ID" value="NZ_FOKI01000031.1"/>
</dbReference>
<dbReference type="NCBIfam" id="TIGR00230">
    <property type="entry name" value="sfsA"/>
    <property type="match status" value="1"/>
</dbReference>
<evidence type="ECO:0000313" key="5">
    <source>
        <dbReference type="Proteomes" id="UP000198619"/>
    </source>
</evidence>
<dbReference type="OrthoDB" id="9802365at2"/>
<keyword evidence="5" id="KW-1185">Reference proteome</keyword>
<evidence type="ECO:0000259" key="2">
    <source>
        <dbReference type="Pfam" id="PF03749"/>
    </source>
</evidence>
<dbReference type="CDD" id="cd22359">
    <property type="entry name" value="SfsA-like_bacterial"/>
    <property type="match status" value="1"/>
</dbReference>
<sequence>MDIDKNTVKATFLRRPNRFQGFVNLNGVEIMAHVPNTGRCKEILKEDTTVILREENNPNRKTAYSLIAAYKGVRLINIDSQMPNKLVEEALNNKIIDELKDYNYISREKTYGSSRFDFKLAKSEKGLNVIKEEYYLEVKGVTLEDNGETRFPDAPTERGTKHILELIEVKNSGRGAGIMFVIQLDDVKSFRPNDEMDEKFGKALRKASENGVDIMAYCCKVKEDSVTLYKRIPVEL</sequence>
<evidence type="ECO:0000259" key="3">
    <source>
        <dbReference type="Pfam" id="PF17746"/>
    </source>
</evidence>
<dbReference type="HAMAP" id="MF_00095">
    <property type="entry name" value="SfsA"/>
    <property type="match status" value="1"/>
</dbReference>
<dbReference type="Pfam" id="PF17746">
    <property type="entry name" value="SfsA_N"/>
    <property type="match status" value="1"/>
</dbReference>
<proteinExistence type="inferred from homology"/>
<dbReference type="STRING" id="84698.SAMN04488528_103138"/>
<organism evidence="4 5">
    <name type="scientific">Clostridium frigidicarnis</name>
    <dbReference type="NCBI Taxonomy" id="84698"/>
    <lineage>
        <taxon>Bacteria</taxon>
        <taxon>Bacillati</taxon>
        <taxon>Bacillota</taxon>
        <taxon>Clostridia</taxon>
        <taxon>Eubacteriales</taxon>
        <taxon>Clostridiaceae</taxon>
        <taxon>Clostridium</taxon>
    </lineage>
</organism>
<accession>A0A1I1AD07</accession>
<dbReference type="InterPro" id="IPR005224">
    <property type="entry name" value="SfsA"/>
</dbReference>
<gene>
    <name evidence="1" type="primary">sfsA</name>
    <name evidence="4" type="ORF">SAMN04488528_103138</name>
</gene>